<dbReference type="Proteomes" id="UP001171916">
    <property type="component" value="Unassembled WGS sequence"/>
</dbReference>
<feature type="transmembrane region" description="Helical" evidence="1">
    <location>
        <begin position="6"/>
        <end position="29"/>
    </location>
</feature>
<keyword evidence="1" id="KW-0472">Membrane</keyword>
<evidence type="ECO:0000313" key="2">
    <source>
        <dbReference type="EMBL" id="MDN3202659.1"/>
    </source>
</evidence>
<comment type="caution">
    <text evidence="2">The sequence shown here is derived from an EMBL/GenBank/DDBJ whole genome shotgun (WGS) entry which is preliminary data.</text>
</comment>
<organism evidence="2 3">
    <name type="scientific">Algoriphagus sediminis</name>
    <dbReference type="NCBI Taxonomy" id="3057113"/>
    <lineage>
        <taxon>Bacteria</taxon>
        <taxon>Pseudomonadati</taxon>
        <taxon>Bacteroidota</taxon>
        <taxon>Cytophagia</taxon>
        <taxon>Cytophagales</taxon>
        <taxon>Cyclobacteriaceae</taxon>
        <taxon>Algoriphagus</taxon>
    </lineage>
</organism>
<dbReference type="Pfam" id="PF25589">
    <property type="entry name" value="DUF7935"/>
    <property type="match status" value="1"/>
</dbReference>
<dbReference type="EMBL" id="JAUEPH010000001">
    <property type="protein sequence ID" value="MDN3202659.1"/>
    <property type="molecule type" value="Genomic_DNA"/>
</dbReference>
<protein>
    <submittedName>
        <fullName evidence="2">Uncharacterized protein</fullName>
    </submittedName>
</protein>
<evidence type="ECO:0000256" key="1">
    <source>
        <dbReference type="SAM" id="Phobius"/>
    </source>
</evidence>
<accession>A0ABT7Y820</accession>
<gene>
    <name evidence="2" type="ORF">QVH07_00805</name>
</gene>
<reference evidence="2" key="1">
    <citation type="submission" date="2023-06" db="EMBL/GenBank/DDBJ databases">
        <title>Robiginitalea aurantiacus sp. nov. and Algoriphagus sediminis sp. nov., isolated from coastal sediment.</title>
        <authorList>
            <person name="Zhou Z.Y."/>
            <person name="An J."/>
            <person name="Jia Y.W."/>
            <person name="Du Z.J."/>
        </authorList>
    </citation>
    <scope>NUCLEOTIDE SEQUENCE</scope>
    <source>
        <strain evidence="2">C2-7</strain>
    </source>
</reference>
<dbReference type="RefSeq" id="WP_289998209.1">
    <property type="nucleotide sequence ID" value="NZ_JAUEPH010000001.1"/>
</dbReference>
<proteinExistence type="predicted"/>
<keyword evidence="3" id="KW-1185">Reference proteome</keyword>
<keyword evidence="1" id="KW-0812">Transmembrane</keyword>
<evidence type="ECO:0000313" key="3">
    <source>
        <dbReference type="Proteomes" id="UP001171916"/>
    </source>
</evidence>
<keyword evidence="1" id="KW-1133">Transmembrane helix</keyword>
<dbReference type="InterPro" id="IPR057695">
    <property type="entry name" value="DUF7935"/>
</dbReference>
<sequence length="173" mass="19866">MEYFYDFLLVLLPAGTVLYGMYLIVASFLSKEREKMLVELKTQNTQTILPVRLQAGERLCLLLERISPNNLIRRANPSEGTAQELYSRLVGEVREEFSHNFSQQVYFSEETWEAVRAAVEDVVTLLNQSRQNIDGEKSGIEFAKAVFSLSLERKNDSISFALKKVKGEIQLYF</sequence>
<name>A0ABT7Y820_9BACT</name>